<dbReference type="Proteomes" id="UP000266622">
    <property type="component" value="Unassembled WGS sequence"/>
</dbReference>
<dbReference type="Pfam" id="PF02585">
    <property type="entry name" value="PIG-L"/>
    <property type="match status" value="1"/>
</dbReference>
<dbReference type="Gene3D" id="3.40.50.10320">
    <property type="entry name" value="LmbE-like"/>
    <property type="match status" value="1"/>
</dbReference>
<name>A0A397WRR3_9ARCH</name>
<comment type="caution">
    <text evidence="1">The sequence shown here is derived from an EMBL/GenBank/DDBJ whole genome shotgun (WGS) entry which is preliminary data.</text>
</comment>
<dbReference type="InterPro" id="IPR003737">
    <property type="entry name" value="GlcNAc_PI_deacetylase-related"/>
</dbReference>
<accession>A0A397WRR3</accession>
<proteinExistence type="predicted"/>
<dbReference type="AlphaFoldDB" id="A0A397WRR3"/>
<evidence type="ECO:0000313" key="1">
    <source>
        <dbReference type="EMBL" id="RIB35346.1"/>
    </source>
</evidence>
<dbReference type="InterPro" id="IPR024078">
    <property type="entry name" value="LmbE-like_dom_sf"/>
</dbReference>
<dbReference type="EMBL" id="MWMI01000003">
    <property type="protein sequence ID" value="RIB35346.1"/>
    <property type="molecule type" value="Genomic_DNA"/>
</dbReference>
<evidence type="ECO:0008006" key="3">
    <source>
        <dbReference type="Google" id="ProtNLM"/>
    </source>
</evidence>
<organism evidence="1 2">
    <name type="scientific">Candidatus Nanoclepta minutus</name>
    <dbReference type="NCBI Taxonomy" id="1940235"/>
    <lineage>
        <taxon>Archaea</taxon>
        <taxon>Nanobdellota</taxon>
        <taxon>Candidatus Nanoclepta</taxon>
    </lineage>
</organism>
<dbReference type="GO" id="GO:0016811">
    <property type="term" value="F:hydrolase activity, acting on carbon-nitrogen (but not peptide) bonds, in linear amides"/>
    <property type="evidence" value="ECO:0007669"/>
    <property type="project" value="TreeGrafter"/>
</dbReference>
<protein>
    <recommendedName>
        <fullName evidence="3">GlcNAc-PI de-N-acetylase</fullName>
    </recommendedName>
</protein>
<gene>
    <name evidence="1" type="ORF">BXU00_02360</name>
</gene>
<dbReference type="SUPFAM" id="SSF102588">
    <property type="entry name" value="LmbE-like"/>
    <property type="match status" value="1"/>
</dbReference>
<reference evidence="1 2" key="1">
    <citation type="journal article" date="2018" name="Syst. Appl. Microbiol.">
        <title>A new symbiotic nanoarchaeote (Candidatus Nanoclepta minutus) and its host (Zestosphaera tikiterensis gen. nov., sp. nov.) from a New Zealand hot spring.</title>
        <authorList>
            <person name="St John E."/>
            <person name="Liu Y."/>
            <person name="Podar M."/>
            <person name="Stott M.B."/>
            <person name="Meneghin J."/>
            <person name="Chen Z."/>
            <person name="Lagutin K."/>
            <person name="Mitchell K."/>
            <person name="Reysenbach A.L."/>
        </authorList>
    </citation>
    <scope>NUCLEOTIDE SEQUENCE [LARGE SCALE GENOMIC DNA]</scope>
    <source>
        <strain evidence="1">NZ3</strain>
    </source>
</reference>
<dbReference type="PANTHER" id="PTHR12993:SF30">
    <property type="entry name" value="N-ACETYL-ALPHA-D-GLUCOSAMINYL L-MALATE DEACETYLASE 1"/>
    <property type="match status" value="1"/>
</dbReference>
<evidence type="ECO:0000313" key="2">
    <source>
        <dbReference type="Proteomes" id="UP000266622"/>
    </source>
</evidence>
<sequence length="201" mass="23446">MIVMFIGAHPDDIELGAGGTLLKHLRNGDKVIYIILSRGEKGGDSKEREKELLEVINYLGISDYFLFNFPDTRFYEKLIEIKDVLEDLINKFKPNRIYTHSLSDSHQDHRTTAEAVKIAGRKVKQILSFWAPLTYNNFHPSYFVDISEFIEEKIKILEIFRSQNHKDFLKKETILGINKYHGFINGVNYAEGFEIIRFIEE</sequence>
<dbReference type="PANTHER" id="PTHR12993">
    <property type="entry name" value="N-ACETYLGLUCOSAMINYL-PHOSPHATIDYLINOSITOL DE-N-ACETYLASE-RELATED"/>
    <property type="match status" value="1"/>
</dbReference>